<dbReference type="Pfam" id="PF20660">
    <property type="entry name" value="DUF6812"/>
    <property type="match status" value="1"/>
</dbReference>
<dbReference type="InterPro" id="IPR049210">
    <property type="entry name" value="DUF6812"/>
</dbReference>
<gene>
    <name evidence="1" type="ORF">ENV67_02745</name>
</gene>
<proteinExistence type="predicted"/>
<name>A0A7C4Y4W4_UNCW3</name>
<sequence>MQLKVEKDKVRVLVYLKDFKVRGTLYILPNSRLSDNLSFTSKKTDFLPLTDCEILFNDGNVKKVEFVLVQIASIIMIHEDK</sequence>
<protein>
    <submittedName>
        <fullName evidence="1">Uncharacterized protein</fullName>
    </submittedName>
</protein>
<organism evidence="1">
    <name type="scientific">candidate division WOR-3 bacterium</name>
    <dbReference type="NCBI Taxonomy" id="2052148"/>
    <lineage>
        <taxon>Bacteria</taxon>
        <taxon>Bacteria division WOR-3</taxon>
    </lineage>
</organism>
<reference evidence="1" key="1">
    <citation type="journal article" date="2020" name="mSystems">
        <title>Genome- and Community-Level Interaction Insights into Carbon Utilization and Element Cycling Functions of Hydrothermarchaeota in Hydrothermal Sediment.</title>
        <authorList>
            <person name="Zhou Z."/>
            <person name="Liu Y."/>
            <person name="Xu W."/>
            <person name="Pan J."/>
            <person name="Luo Z.H."/>
            <person name="Li M."/>
        </authorList>
    </citation>
    <scope>NUCLEOTIDE SEQUENCE [LARGE SCALE GENOMIC DNA]</scope>
    <source>
        <strain evidence="1">SpSt-780</strain>
    </source>
</reference>
<dbReference type="EMBL" id="DTHG01000032">
    <property type="protein sequence ID" value="HGW91442.1"/>
    <property type="molecule type" value="Genomic_DNA"/>
</dbReference>
<comment type="caution">
    <text evidence="1">The sequence shown here is derived from an EMBL/GenBank/DDBJ whole genome shotgun (WGS) entry which is preliminary data.</text>
</comment>
<dbReference type="AlphaFoldDB" id="A0A7C4Y4W4"/>
<evidence type="ECO:0000313" key="1">
    <source>
        <dbReference type="EMBL" id="HGW91442.1"/>
    </source>
</evidence>
<accession>A0A7C4Y4W4</accession>